<dbReference type="GO" id="GO:0006400">
    <property type="term" value="P:tRNA modification"/>
    <property type="evidence" value="ECO:0007669"/>
    <property type="project" value="UniProtKB-UniRule"/>
</dbReference>
<gene>
    <name evidence="2" type="primary">tmcAL</name>
    <name evidence="3" type="ORF">EV210_101437</name>
</gene>
<dbReference type="SUPFAM" id="SSF52374">
    <property type="entry name" value="Nucleotidylyl transferase"/>
    <property type="match status" value="1"/>
</dbReference>
<dbReference type="OrthoDB" id="9769796at2"/>
<keyword evidence="3" id="KW-0808">Transferase</keyword>
<dbReference type="RefSeq" id="WP_132074833.1">
    <property type="nucleotide sequence ID" value="NZ_SLUI01000001.1"/>
</dbReference>
<accession>A0A4R1Q6L6</accession>
<comment type="function">
    <text evidence="2">Catalyzes the formation of N(4)-acetylcytidine (ac(4)C) at the wobble position of elongator tRNA(Met), using acetate and ATP as substrates. First activates an acetate ion to form acetyladenylate (Ac-AMP) and then transfers the acetyl group to tRNA to form ac(4)C34.</text>
</comment>
<dbReference type="EMBL" id="SLUI01000001">
    <property type="protein sequence ID" value="TCL40236.1"/>
    <property type="molecule type" value="Genomic_DNA"/>
</dbReference>
<dbReference type="GO" id="GO:0000049">
    <property type="term" value="F:tRNA binding"/>
    <property type="evidence" value="ECO:0007669"/>
    <property type="project" value="UniProtKB-KW"/>
</dbReference>
<comment type="similarity">
    <text evidence="2">Belongs to the TmcAL family.</text>
</comment>
<dbReference type="EC" id="6.3.4.-" evidence="2"/>
<evidence type="ECO:0000313" key="3">
    <source>
        <dbReference type="EMBL" id="TCL40236.1"/>
    </source>
</evidence>
<name>A0A4R1Q6L6_9FIRM</name>
<comment type="caution">
    <text evidence="2">Lacks conserved residue(s) required for the propagation of feature annotation.</text>
</comment>
<evidence type="ECO:0000256" key="1">
    <source>
        <dbReference type="ARBA" id="ARBA00022694"/>
    </source>
</evidence>
<dbReference type="Proteomes" id="UP000295063">
    <property type="component" value="Unassembled WGS sequence"/>
</dbReference>
<keyword evidence="2" id="KW-0820">tRNA-binding</keyword>
<keyword evidence="2" id="KW-0067">ATP-binding</keyword>
<comment type="caution">
    <text evidence="3">The sequence shown here is derived from an EMBL/GenBank/DDBJ whole genome shotgun (WGS) entry which is preliminary data.</text>
</comment>
<comment type="catalytic activity">
    <reaction evidence="2">
        <text>cytidine(34) in elongator tRNA(Met) + acetate + ATP = N(4)-acetylcytidine(34) in elongator tRNA(Met) + AMP + diphosphate</text>
        <dbReference type="Rhea" id="RHEA:58144"/>
        <dbReference type="Rhea" id="RHEA-COMP:10693"/>
        <dbReference type="Rhea" id="RHEA-COMP:10694"/>
        <dbReference type="ChEBI" id="CHEBI:30089"/>
        <dbReference type="ChEBI" id="CHEBI:30616"/>
        <dbReference type="ChEBI" id="CHEBI:33019"/>
        <dbReference type="ChEBI" id="CHEBI:74900"/>
        <dbReference type="ChEBI" id="CHEBI:82748"/>
        <dbReference type="ChEBI" id="CHEBI:456215"/>
    </reaction>
</comment>
<keyword evidence="2" id="KW-0547">Nucleotide-binding</keyword>
<organism evidence="3 4">
    <name type="scientific">Anaerospora hongkongensis</name>
    <dbReference type="NCBI Taxonomy" id="244830"/>
    <lineage>
        <taxon>Bacteria</taxon>
        <taxon>Bacillati</taxon>
        <taxon>Bacillota</taxon>
        <taxon>Negativicutes</taxon>
        <taxon>Selenomonadales</taxon>
        <taxon>Sporomusaceae</taxon>
        <taxon>Anaerospora</taxon>
    </lineage>
</organism>
<dbReference type="Pfam" id="PF05636">
    <property type="entry name" value="HIGH_NTase1"/>
    <property type="match status" value="1"/>
</dbReference>
<feature type="binding site" evidence="2">
    <location>
        <position position="101"/>
    </location>
    <ligand>
        <name>ATP</name>
        <dbReference type="ChEBI" id="CHEBI:30616"/>
    </ligand>
</feature>
<dbReference type="GO" id="GO:0005524">
    <property type="term" value="F:ATP binding"/>
    <property type="evidence" value="ECO:0007669"/>
    <property type="project" value="UniProtKB-KW"/>
</dbReference>
<feature type="binding site" evidence="2">
    <location>
        <position position="159"/>
    </location>
    <ligand>
        <name>ATP</name>
        <dbReference type="ChEBI" id="CHEBI:30616"/>
    </ligand>
</feature>
<keyword evidence="2" id="KW-0436">Ligase</keyword>
<evidence type="ECO:0000256" key="2">
    <source>
        <dbReference type="HAMAP-Rule" id="MF_01539"/>
    </source>
</evidence>
<dbReference type="PANTHER" id="PTHR37825:SF1">
    <property type="entry name" value="TRNA(MET) CYTIDINE ACETATE LIGASE"/>
    <property type="match status" value="1"/>
</dbReference>
<dbReference type="InterPro" id="IPR008513">
    <property type="entry name" value="tRNA(Met)_cyd_acetate_ligase"/>
</dbReference>
<feature type="binding site" evidence="2">
    <location>
        <begin position="7"/>
        <end position="20"/>
    </location>
    <ligand>
        <name>ATP</name>
        <dbReference type="ChEBI" id="CHEBI:30616"/>
    </ligand>
</feature>
<dbReference type="GO" id="GO:0016879">
    <property type="term" value="F:ligase activity, forming carbon-nitrogen bonds"/>
    <property type="evidence" value="ECO:0007669"/>
    <property type="project" value="UniProtKB-UniRule"/>
</dbReference>
<dbReference type="GO" id="GO:0016740">
    <property type="term" value="F:transferase activity"/>
    <property type="evidence" value="ECO:0007669"/>
    <property type="project" value="UniProtKB-KW"/>
</dbReference>
<dbReference type="NCBIfam" id="NF010191">
    <property type="entry name" value="PRK13670.1"/>
    <property type="match status" value="1"/>
</dbReference>
<keyword evidence="4" id="KW-1185">Reference proteome</keyword>
<dbReference type="Gene3D" id="3.40.50.620">
    <property type="entry name" value="HUPs"/>
    <property type="match status" value="1"/>
</dbReference>
<protein>
    <recommendedName>
        <fullName evidence="2">tRNA(Met) cytidine acetate ligase</fullName>
        <ecNumber evidence="2">6.3.4.-</ecNumber>
    </recommendedName>
</protein>
<dbReference type="InterPro" id="IPR014729">
    <property type="entry name" value="Rossmann-like_a/b/a_fold"/>
</dbReference>
<sequence length="413" mass="44940">MKLTGIIAEYNPFHNGHAFHIDRARELTNCTHVIAVMSGQFVQRGEAAMFDKWSRAEMAVASGVDLVIELPFAFAVRSAQFFATGSVRLLAALGVQYLCFGAEQADLERLSAAANAFGQPDTAEVFRTSIQAGLPYAKALSNAVAAQTGLASDFLLTPNNILAIEYLRAIRHWAPEMIPAAVAREQAAYHQPVISGPIASATAIRSALLTHKALIPEIKAALPESSLAVLHRQLNIQKGPVAANFFGDMLLAKLRTLPLSQLEAVPEVTEGLHYKIQSCALQATSLETLLTSIKSKRYTRTRLQRIAVHTLLGTTKHALAHFDAAGPLYARVLAFNSKGQEILRHLKQNAQLPLITKTTKTLDSQRRNSASLSLLQQMLALDTVASDIYSLGYPNPEFRIGGLDFLHSPSFLP</sequence>
<keyword evidence="2" id="KW-0694">RNA-binding</keyword>
<comment type="subcellular location">
    <subcellularLocation>
        <location evidence="2">Cytoplasm</location>
    </subcellularLocation>
</comment>
<dbReference type="GO" id="GO:0005737">
    <property type="term" value="C:cytoplasm"/>
    <property type="evidence" value="ECO:0007669"/>
    <property type="project" value="UniProtKB-SubCell"/>
</dbReference>
<feature type="binding site" evidence="2">
    <location>
        <position position="184"/>
    </location>
    <ligand>
        <name>ATP</name>
        <dbReference type="ChEBI" id="CHEBI:30616"/>
    </ligand>
</feature>
<evidence type="ECO:0000313" key="4">
    <source>
        <dbReference type="Proteomes" id="UP000295063"/>
    </source>
</evidence>
<keyword evidence="2" id="KW-0963">Cytoplasm</keyword>
<dbReference type="AlphaFoldDB" id="A0A4R1Q6L6"/>
<keyword evidence="1 2" id="KW-0819">tRNA processing</keyword>
<dbReference type="PANTHER" id="PTHR37825">
    <property type="entry name" value="TRNA(MET) CYTIDINE ACETATE LIGASE"/>
    <property type="match status" value="1"/>
</dbReference>
<reference evidence="3 4" key="1">
    <citation type="submission" date="2019-03" db="EMBL/GenBank/DDBJ databases">
        <title>Genomic Encyclopedia of Type Strains, Phase IV (KMG-IV): sequencing the most valuable type-strain genomes for metagenomic binning, comparative biology and taxonomic classification.</title>
        <authorList>
            <person name="Goeker M."/>
        </authorList>
    </citation>
    <scope>NUCLEOTIDE SEQUENCE [LARGE SCALE GENOMIC DNA]</scope>
    <source>
        <strain evidence="3 4">DSM 15969</strain>
    </source>
</reference>
<proteinExistence type="inferred from homology"/>
<dbReference type="HAMAP" id="MF_01539">
    <property type="entry name" value="TmcAL"/>
    <property type="match status" value="1"/>
</dbReference>